<name>A0AA40B7N9_9PEZI</name>
<dbReference type="Proteomes" id="UP001172159">
    <property type="component" value="Unassembled WGS sequence"/>
</dbReference>
<gene>
    <name evidence="2" type="ORF">B0T21DRAFT_444443</name>
</gene>
<keyword evidence="1" id="KW-0472">Membrane</keyword>
<keyword evidence="3" id="KW-1185">Reference proteome</keyword>
<feature type="transmembrane region" description="Helical" evidence="1">
    <location>
        <begin position="78"/>
        <end position="97"/>
    </location>
</feature>
<reference evidence="2" key="1">
    <citation type="submission" date="2023-06" db="EMBL/GenBank/DDBJ databases">
        <title>Genome-scale phylogeny and comparative genomics of the fungal order Sordariales.</title>
        <authorList>
            <consortium name="Lawrence Berkeley National Laboratory"/>
            <person name="Hensen N."/>
            <person name="Bonometti L."/>
            <person name="Westerberg I."/>
            <person name="Brannstrom I.O."/>
            <person name="Guillou S."/>
            <person name="Cros-Aarteil S."/>
            <person name="Calhoun S."/>
            <person name="Haridas S."/>
            <person name="Kuo A."/>
            <person name="Mondo S."/>
            <person name="Pangilinan J."/>
            <person name="Riley R."/>
            <person name="Labutti K."/>
            <person name="Andreopoulos B."/>
            <person name="Lipzen A."/>
            <person name="Chen C."/>
            <person name="Yanf M."/>
            <person name="Daum C."/>
            <person name="Ng V."/>
            <person name="Clum A."/>
            <person name="Steindorff A."/>
            <person name="Ohm R."/>
            <person name="Martin F."/>
            <person name="Silar P."/>
            <person name="Natvig D."/>
            <person name="Lalanne C."/>
            <person name="Gautier V."/>
            <person name="Ament-Velasquez S.L."/>
            <person name="Kruys A."/>
            <person name="Hutchinson M.I."/>
            <person name="Powell A.J."/>
            <person name="Barry K."/>
            <person name="Miller A.N."/>
            <person name="Grigoriev I.V."/>
            <person name="Debuchy R."/>
            <person name="Gladieux P."/>
            <person name="Thoren M.H."/>
            <person name="Johannesson H."/>
        </authorList>
    </citation>
    <scope>NUCLEOTIDE SEQUENCE</scope>
    <source>
        <strain evidence="2">CBS 540.89</strain>
    </source>
</reference>
<organism evidence="2 3">
    <name type="scientific">Apiosordaria backusii</name>
    <dbReference type="NCBI Taxonomy" id="314023"/>
    <lineage>
        <taxon>Eukaryota</taxon>
        <taxon>Fungi</taxon>
        <taxon>Dikarya</taxon>
        <taxon>Ascomycota</taxon>
        <taxon>Pezizomycotina</taxon>
        <taxon>Sordariomycetes</taxon>
        <taxon>Sordariomycetidae</taxon>
        <taxon>Sordariales</taxon>
        <taxon>Lasiosphaeriaceae</taxon>
        <taxon>Apiosordaria</taxon>
    </lineage>
</organism>
<protein>
    <submittedName>
        <fullName evidence="2">Uncharacterized protein</fullName>
    </submittedName>
</protein>
<sequence>MLNESSPAAGNYCLASSILLDPEIMFELQGCRLQVLLNAALATVCVVCYLLLVVLYLTPESYRVESLLQPNRGTIKPAAVVGLLATILAASTSTLVTRCVEHSLWIRLASGPSQKATTKRRIFSANWTDDRLTVGEVRRIAQWSTSALQRLLYLVEFDNGLDRRSWLLRPTGPLLMAAVIVVGPVLLTGISQSVATTITTQDVPRSVDPWQPRQDAGNTMWRSRMERDNPTTMAALVAMNNFTAPVAPLCNNITHPDRQSCSVKARTLSIRAECSGETSEDPDGVGLKDDYRNATSSFCVDQGAASELCVKLHTGTPNIHGAFASGRYPCTASDIKECPLWDEDGRWARLLGVGE</sequence>
<evidence type="ECO:0000313" key="3">
    <source>
        <dbReference type="Proteomes" id="UP001172159"/>
    </source>
</evidence>
<accession>A0AA40B7N9</accession>
<dbReference type="EMBL" id="JAUKTV010000009">
    <property type="protein sequence ID" value="KAK0728933.1"/>
    <property type="molecule type" value="Genomic_DNA"/>
</dbReference>
<feature type="transmembrane region" description="Helical" evidence="1">
    <location>
        <begin position="35"/>
        <end position="58"/>
    </location>
</feature>
<dbReference type="AlphaFoldDB" id="A0AA40B7N9"/>
<comment type="caution">
    <text evidence="2">The sequence shown here is derived from an EMBL/GenBank/DDBJ whole genome shotgun (WGS) entry which is preliminary data.</text>
</comment>
<proteinExistence type="predicted"/>
<keyword evidence="1" id="KW-0812">Transmembrane</keyword>
<keyword evidence="1" id="KW-1133">Transmembrane helix</keyword>
<evidence type="ECO:0000256" key="1">
    <source>
        <dbReference type="SAM" id="Phobius"/>
    </source>
</evidence>
<evidence type="ECO:0000313" key="2">
    <source>
        <dbReference type="EMBL" id="KAK0728933.1"/>
    </source>
</evidence>